<sequence>MVVLPHGGPIGVSDQGAYEAETQMLAAAGYAVLQVNFRGSSGYGRAHMQAARKQWGLSMQDDVTDATRWAIEQGVADKDRICIYGASYGGYATLAGVTYTPDLYAAAVDYVGVPCWT</sequence>
<comment type="caution">
    <text evidence="5">The sequence shown here is derived from an EMBL/GenBank/DDBJ whole genome shotgun (WGS) entry which is preliminary data.</text>
</comment>
<dbReference type="PANTHER" id="PTHR42776:SF27">
    <property type="entry name" value="DIPEPTIDYL PEPTIDASE FAMILY MEMBER 6"/>
    <property type="match status" value="1"/>
</dbReference>
<dbReference type="InterPro" id="IPR001375">
    <property type="entry name" value="Peptidase_S9_cat"/>
</dbReference>
<evidence type="ECO:0000256" key="2">
    <source>
        <dbReference type="ARBA" id="ARBA00022801"/>
    </source>
</evidence>
<gene>
    <name evidence="5" type="ORF">G6F50_016373</name>
</gene>
<evidence type="ECO:0000313" key="6">
    <source>
        <dbReference type="Proteomes" id="UP000740926"/>
    </source>
</evidence>
<proteinExistence type="inferred from homology"/>
<dbReference type="InterPro" id="IPR029058">
    <property type="entry name" value="AB_hydrolase_fold"/>
</dbReference>
<evidence type="ECO:0000313" key="5">
    <source>
        <dbReference type="EMBL" id="KAG1532049.1"/>
    </source>
</evidence>
<name>A0A9P6XUA2_9FUNG</name>
<feature type="domain" description="Peptidase S9 prolyl oligopeptidase catalytic" evidence="4">
    <location>
        <begin position="19"/>
        <end position="116"/>
    </location>
</feature>
<dbReference type="SUPFAM" id="SSF53474">
    <property type="entry name" value="alpha/beta-Hydrolases"/>
    <property type="match status" value="1"/>
</dbReference>
<dbReference type="PANTHER" id="PTHR42776">
    <property type="entry name" value="SERINE PEPTIDASE S9 FAMILY MEMBER"/>
    <property type="match status" value="1"/>
</dbReference>
<comment type="similarity">
    <text evidence="1">Belongs to the peptidase S9C family.</text>
</comment>
<dbReference type="GO" id="GO:0004252">
    <property type="term" value="F:serine-type endopeptidase activity"/>
    <property type="evidence" value="ECO:0007669"/>
    <property type="project" value="TreeGrafter"/>
</dbReference>
<evidence type="ECO:0000256" key="3">
    <source>
        <dbReference type="ARBA" id="ARBA00032829"/>
    </source>
</evidence>
<dbReference type="AlphaFoldDB" id="A0A9P6XUA2"/>
<evidence type="ECO:0000259" key="4">
    <source>
        <dbReference type="Pfam" id="PF00326"/>
    </source>
</evidence>
<dbReference type="EMBL" id="JAANIU010010222">
    <property type="protein sequence ID" value="KAG1532049.1"/>
    <property type="molecule type" value="Genomic_DNA"/>
</dbReference>
<accession>A0A9P6XUA2</accession>
<reference evidence="5 6" key="1">
    <citation type="journal article" date="2020" name="Microb. Genom.">
        <title>Genetic diversity of clinical and environmental Mucorales isolates obtained from an investigation of mucormycosis cases among solid organ transplant recipients.</title>
        <authorList>
            <person name="Nguyen M.H."/>
            <person name="Kaul D."/>
            <person name="Muto C."/>
            <person name="Cheng S.J."/>
            <person name="Richter R.A."/>
            <person name="Bruno V.M."/>
            <person name="Liu G."/>
            <person name="Beyhan S."/>
            <person name="Sundermann A.J."/>
            <person name="Mounaud S."/>
            <person name="Pasculle A.W."/>
            <person name="Nierman W.C."/>
            <person name="Driscoll E."/>
            <person name="Cumbie R."/>
            <person name="Clancy C.J."/>
            <person name="Dupont C.L."/>
        </authorList>
    </citation>
    <scope>NUCLEOTIDE SEQUENCE [LARGE SCALE GENOMIC DNA]</scope>
    <source>
        <strain evidence="5 6">GL24</strain>
    </source>
</reference>
<keyword evidence="6" id="KW-1185">Reference proteome</keyword>
<keyword evidence="2" id="KW-0378">Hydrolase</keyword>
<organism evidence="5 6">
    <name type="scientific">Rhizopus delemar</name>
    <dbReference type="NCBI Taxonomy" id="936053"/>
    <lineage>
        <taxon>Eukaryota</taxon>
        <taxon>Fungi</taxon>
        <taxon>Fungi incertae sedis</taxon>
        <taxon>Mucoromycota</taxon>
        <taxon>Mucoromycotina</taxon>
        <taxon>Mucoromycetes</taxon>
        <taxon>Mucorales</taxon>
        <taxon>Mucorineae</taxon>
        <taxon>Rhizopodaceae</taxon>
        <taxon>Rhizopus</taxon>
    </lineage>
</organism>
<protein>
    <recommendedName>
        <fullName evidence="3">Dipeptidyl-peptidase V</fullName>
    </recommendedName>
</protein>
<dbReference type="Proteomes" id="UP000740926">
    <property type="component" value="Unassembled WGS sequence"/>
</dbReference>
<evidence type="ECO:0000256" key="1">
    <source>
        <dbReference type="ARBA" id="ARBA00010040"/>
    </source>
</evidence>
<dbReference type="Gene3D" id="3.40.50.1820">
    <property type="entry name" value="alpha/beta hydrolase"/>
    <property type="match status" value="1"/>
</dbReference>
<dbReference type="Pfam" id="PF00326">
    <property type="entry name" value="Peptidase_S9"/>
    <property type="match status" value="1"/>
</dbReference>
<dbReference type="GO" id="GO:0006508">
    <property type="term" value="P:proteolysis"/>
    <property type="evidence" value="ECO:0007669"/>
    <property type="project" value="InterPro"/>
</dbReference>